<dbReference type="EMBL" id="JAWXXX010000001">
    <property type="protein sequence ID" value="MDX5893705.1"/>
    <property type="molecule type" value="Genomic_DNA"/>
</dbReference>
<evidence type="ECO:0000256" key="1">
    <source>
        <dbReference type="SAM" id="MobiDB-lite"/>
    </source>
</evidence>
<evidence type="ECO:0000313" key="2">
    <source>
        <dbReference type="EMBL" id="MDX5893705.1"/>
    </source>
</evidence>
<name>A0AB35T4J2_RUBRA</name>
<reference evidence="2" key="1">
    <citation type="submission" date="2023-11" db="EMBL/GenBank/DDBJ databases">
        <title>MicrobeMod: A computational toolkit for identifying prokaryotic methylation and restriction-modification with nanopore sequencing.</title>
        <authorList>
            <person name="Crits-Christoph A."/>
            <person name="Kang S.C."/>
            <person name="Lee H."/>
            <person name="Ostrov N."/>
        </authorList>
    </citation>
    <scope>NUCLEOTIDE SEQUENCE</scope>
    <source>
        <strain evidence="2">ATCC 51242</strain>
    </source>
</reference>
<dbReference type="Proteomes" id="UP001281130">
    <property type="component" value="Unassembled WGS sequence"/>
</dbReference>
<evidence type="ECO:0000313" key="3">
    <source>
        <dbReference type="Proteomes" id="UP001281130"/>
    </source>
</evidence>
<proteinExistence type="predicted"/>
<protein>
    <submittedName>
        <fullName evidence="2">Uncharacterized protein</fullName>
    </submittedName>
</protein>
<accession>A0AB35T4J2</accession>
<feature type="region of interest" description="Disordered" evidence="1">
    <location>
        <begin position="1"/>
        <end position="34"/>
    </location>
</feature>
<feature type="region of interest" description="Disordered" evidence="1">
    <location>
        <begin position="67"/>
        <end position="90"/>
    </location>
</feature>
<dbReference type="RefSeq" id="WP_038681125.1">
    <property type="nucleotide sequence ID" value="NZ_CP007514.1"/>
</dbReference>
<feature type="compositionally biased region" description="Polar residues" evidence="1">
    <location>
        <begin position="1"/>
        <end position="11"/>
    </location>
</feature>
<gene>
    <name evidence="2" type="ORF">SIL72_06650</name>
</gene>
<dbReference type="AlphaFoldDB" id="A0AB35T4J2"/>
<sequence>MPRPPFTTNNGPADVSGLAGSYRPPPPSETTTGAVGMEVAVKAGTVPYLRSTQASYCRERTETFAATRSEAATKRPLKTPRAGALRERRT</sequence>
<comment type="caution">
    <text evidence="2">The sequence shown here is derived from an EMBL/GenBank/DDBJ whole genome shotgun (WGS) entry which is preliminary data.</text>
</comment>
<organism evidence="2 3">
    <name type="scientific">Rubrobacter radiotolerans</name>
    <name type="common">Arthrobacter radiotolerans</name>
    <dbReference type="NCBI Taxonomy" id="42256"/>
    <lineage>
        <taxon>Bacteria</taxon>
        <taxon>Bacillati</taxon>
        <taxon>Actinomycetota</taxon>
        <taxon>Rubrobacteria</taxon>
        <taxon>Rubrobacterales</taxon>
        <taxon>Rubrobacteraceae</taxon>
        <taxon>Rubrobacter</taxon>
    </lineage>
</organism>